<dbReference type="InterPro" id="IPR016545">
    <property type="entry name" value="UCP009120_prtse"/>
</dbReference>
<dbReference type="Gene3D" id="3.60.20.10">
    <property type="entry name" value="Glutamine Phosphoribosylpyrophosphate, subunit 1, domain 1"/>
    <property type="match status" value="1"/>
</dbReference>
<dbReference type="InterPro" id="IPR001353">
    <property type="entry name" value="Proteasome_sua/b"/>
</dbReference>
<dbReference type="GO" id="GO:0051603">
    <property type="term" value="P:proteolysis involved in protein catabolic process"/>
    <property type="evidence" value="ECO:0007669"/>
    <property type="project" value="InterPro"/>
</dbReference>
<keyword evidence="2" id="KW-1185">Reference proteome</keyword>
<gene>
    <name evidence="1" type="ORF">A9404_00140</name>
</gene>
<dbReference type="OrthoDB" id="9786336at2"/>
<evidence type="ECO:0000313" key="2">
    <source>
        <dbReference type="Proteomes" id="UP000078596"/>
    </source>
</evidence>
<sequence length="263" mass="28720">MTYCVALKLNAGLVFASDSRTNAGVDQIASFKKMRTFSNAGDRVIVILSSGNLSVTQNATNLLEQQGRQNDVPNIWNVPSMFDVAGLLGTCLREITHRDRPHLMASNIDVGATFIVGGQIAGEAPRLFMVYTEGNFIEATESTPFFQIGETKYGKPIIDRVIRPETPLNEAVKCVLVSFDSTMRSNVSVGMPIDIVCYEANKLVMGPEQNLPEGDPYFTQISAQWSEGLRGVFASLPEPTWICGPENDLFADISPPLTEPPLS</sequence>
<dbReference type="AlphaFoldDB" id="A0A191ZDQ7"/>
<dbReference type="SUPFAM" id="SSF56235">
    <property type="entry name" value="N-terminal nucleophile aminohydrolases (Ntn hydrolases)"/>
    <property type="match status" value="1"/>
</dbReference>
<dbReference type="RefSeq" id="WP_066097560.1">
    <property type="nucleotide sequence ID" value="NZ_CP016027.1"/>
</dbReference>
<dbReference type="KEGG" id="haz:A9404_00140"/>
<accession>A0A191ZDQ7</accession>
<dbReference type="Pfam" id="PF00227">
    <property type="entry name" value="Proteasome"/>
    <property type="match status" value="1"/>
</dbReference>
<dbReference type="Proteomes" id="UP000078596">
    <property type="component" value="Chromosome"/>
</dbReference>
<dbReference type="CDD" id="cd03765">
    <property type="entry name" value="proteasome_beta_bacterial"/>
    <property type="match status" value="1"/>
</dbReference>
<reference evidence="1 2" key="1">
    <citation type="submission" date="2016-06" db="EMBL/GenBank/DDBJ databases">
        <title>Insight into the functional genes involving in sulfur oxidation in Pearl River water.</title>
        <authorList>
            <person name="Luo J."/>
            <person name="Tan X."/>
            <person name="Lin W."/>
        </authorList>
    </citation>
    <scope>NUCLEOTIDE SEQUENCE [LARGE SCALE GENOMIC DNA]</scope>
    <source>
        <strain evidence="1 2">LS2</strain>
    </source>
</reference>
<dbReference type="InterPro" id="IPR029055">
    <property type="entry name" value="Ntn_hydrolases_N"/>
</dbReference>
<organism evidence="1 2">
    <name type="scientific">Halothiobacillus diazotrophicus</name>
    <dbReference type="NCBI Taxonomy" id="1860122"/>
    <lineage>
        <taxon>Bacteria</taxon>
        <taxon>Pseudomonadati</taxon>
        <taxon>Pseudomonadota</taxon>
        <taxon>Gammaproteobacteria</taxon>
        <taxon>Chromatiales</taxon>
        <taxon>Halothiobacillaceae</taxon>
        <taxon>Halothiobacillus</taxon>
    </lineage>
</organism>
<dbReference type="PIRSF" id="PIRSF009120">
    <property type="entry name" value="UCP009120_prtse"/>
    <property type="match status" value="1"/>
</dbReference>
<proteinExistence type="predicted"/>
<dbReference type="GO" id="GO:0005839">
    <property type="term" value="C:proteasome core complex"/>
    <property type="evidence" value="ECO:0007669"/>
    <property type="project" value="InterPro"/>
</dbReference>
<dbReference type="STRING" id="1860122.A9404_00140"/>
<name>A0A191ZDQ7_9GAMM</name>
<evidence type="ECO:0000313" key="1">
    <source>
        <dbReference type="EMBL" id="ANJ66000.1"/>
    </source>
</evidence>
<dbReference type="EMBL" id="CP016027">
    <property type="protein sequence ID" value="ANJ66000.1"/>
    <property type="molecule type" value="Genomic_DNA"/>
</dbReference>
<protein>
    <submittedName>
        <fullName evidence="1">Peptidase</fullName>
    </submittedName>
</protein>